<keyword evidence="3" id="KW-1185">Reference proteome</keyword>
<evidence type="ECO:0000313" key="3">
    <source>
        <dbReference type="Proteomes" id="UP000290657"/>
    </source>
</evidence>
<accession>A0A4Q0XRU7</accession>
<dbReference type="Pfam" id="PF13649">
    <property type="entry name" value="Methyltransf_25"/>
    <property type="match status" value="1"/>
</dbReference>
<protein>
    <recommendedName>
        <fullName evidence="1">Methyltransferase domain-containing protein</fullName>
    </recommendedName>
</protein>
<dbReference type="SUPFAM" id="SSF53335">
    <property type="entry name" value="S-adenosyl-L-methionine-dependent methyltransferases"/>
    <property type="match status" value="1"/>
</dbReference>
<dbReference type="InterPro" id="IPR029063">
    <property type="entry name" value="SAM-dependent_MTases_sf"/>
</dbReference>
<reference evidence="2 3" key="1">
    <citation type="submission" date="2017-10" db="EMBL/GenBank/DDBJ databases">
        <title>Genomics of the genus Arcobacter.</title>
        <authorList>
            <person name="Perez-Cataluna A."/>
            <person name="Figueras M.J."/>
        </authorList>
    </citation>
    <scope>NUCLEOTIDE SEQUENCE [LARGE SCALE GENOMIC DNA]</scope>
    <source>
        <strain evidence="2 3">CECT 8987</strain>
    </source>
</reference>
<gene>
    <name evidence="2" type="ORF">CRV04_05785</name>
</gene>
<feature type="domain" description="Methyltransferase" evidence="1">
    <location>
        <begin position="53"/>
        <end position="138"/>
    </location>
</feature>
<proteinExistence type="predicted"/>
<dbReference type="Gene3D" id="3.40.50.150">
    <property type="entry name" value="Vaccinia Virus protein VP39"/>
    <property type="match status" value="1"/>
</dbReference>
<dbReference type="EMBL" id="PDKN01000003">
    <property type="protein sequence ID" value="RXJ58015.1"/>
    <property type="molecule type" value="Genomic_DNA"/>
</dbReference>
<dbReference type="AlphaFoldDB" id="A0A4Q0XRU7"/>
<dbReference type="Proteomes" id="UP000290657">
    <property type="component" value="Unassembled WGS sequence"/>
</dbReference>
<evidence type="ECO:0000259" key="1">
    <source>
        <dbReference type="Pfam" id="PF13649"/>
    </source>
</evidence>
<comment type="caution">
    <text evidence="2">The sequence shown here is derived from an EMBL/GenBank/DDBJ whole genome shotgun (WGS) entry which is preliminary data.</text>
</comment>
<dbReference type="InterPro" id="IPR041698">
    <property type="entry name" value="Methyltransf_25"/>
</dbReference>
<name>A0A4Q0XRU7_9BACT</name>
<dbReference type="RefSeq" id="WP_128995878.1">
    <property type="nucleotide sequence ID" value="NZ_PDKN01000003.1"/>
</dbReference>
<evidence type="ECO:0000313" key="2">
    <source>
        <dbReference type="EMBL" id="RXJ58015.1"/>
    </source>
</evidence>
<organism evidence="2 3">
    <name type="scientific">Candidatus Marinarcus aquaticus</name>
    <dbReference type="NCBI Taxonomy" id="2044504"/>
    <lineage>
        <taxon>Bacteria</taxon>
        <taxon>Pseudomonadati</taxon>
        <taxon>Campylobacterota</taxon>
        <taxon>Epsilonproteobacteria</taxon>
        <taxon>Campylobacterales</taxon>
        <taxon>Arcobacteraceae</taxon>
        <taxon>Candidatus Marinarcus</taxon>
    </lineage>
</organism>
<dbReference type="OrthoDB" id="9791837at2"/>
<sequence>MFKINNKKFYSKSIKEFGVSAQGVHWSTQFSQYKRFEVLCNFLEKEELRNSHIIDAGCGFGEFYNFLQKRELLPKEYCGIDCEAQMIQISQHRFPKTTFYVKDILKDNLPVADYYMCSGAMNLLPKRLFFKFIEQCYHQSQKGFIFNFLKKDSFNHIDPHNVIEFCKELNGDYFLEENYLQNDLSIFLKKS</sequence>